<reference evidence="2" key="1">
    <citation type="submission" date="2016-10" db="EMBL/GenBank/DDBJ databases">
        <authorList>
            <person name="Varghese N."/>
            <person name="Submissions S."/>
        </authorList>
    </citation>
    <scope>NUCLEOTIDE SEQUENCE [LARGE SCALE GENOMIC DNA]</scope>
    <source>
        <strain evidence="2">DSM 23095</strain>
    </source>
</reference>
<evidence type="ECO:0000313" key="1">
    <source>
        <dbReference type="EMBL" id="SDD37767.1"/>
    </source>
</evidence>
<dbReference type="EMBL" id="FNAC01000027">
    <property type="protein sequence ID" value="SDD37767.1"/>
    <property type="molecule type" value="Genomic_DNA"/>
</dbReference>
<accession>A0A1G6UB09</accession>
<name>A0A1G6UB09_9BACT</name>
<gene>
    <name evidence="1" type="ORF">SAMN04488104_102711</name>
</gene>
<dbReference type="STRING" id="686796.SAMN04488104_102711"/>
<evidence type="ECO:0000313" key="2">
    <source>
        <dbReference type="Proteomes" id="UP000199060"/>
    </source>
</evidence>
<keyword evidence="2" id="KW-1185">Reference proteome</keyword>
<organism evidence="1 2">
    <name type="scientific">Algoriphagus faecimaris</name>
    <dbReference type="NCBI Taxonomy" id="686796"/>
    <lineage>
        <taxon>Bacteria</taxon>
        <taxon>Pseudomonadati</taxon>
        <taxon>Bacteroidota</taxon>
        <taxon>Cytophagia</taxon>
        <taxon>Cytophagales</taxon>
        <taxon>Cyclobacteriaceae</taxon>
        <taxon>Algoriphagus</taxon>
    </lineage>
</organism>
<proteinExistence type="predicted"/>
<dbReference type="Proteomes" id="UP000199060">
    <property type="component" value="Unassembled WGS sequence"/>
</dbReference>
<protein>
    <submittedName>
        <fullName evidence="1">Uncharacterized protein</fullName>
    </submittedName>
</protein>
<dbReference type="AlphaFoldDB" id="A0A1G6UB09"/>
<sequence>MSVINLILVYGFKTLMLNFGRSYNIPINRDGTGQLAIKEKITTHSAAVCSLSISGESSFLPP</sequence>